<evidence type="ECO:0008006" key="2">
    <source>
        <dbReference type="Google" id="ProtNLM"/>
    </source>
</evidence>
<proteinExistence type="predicted"/>
<organism evidence="1">
    <name type="scientific">marine metagenome</name>
    <dbReference type="NCBI Taxonomy" id="408172"/>
    <lineage>
        <taxon>unclassified sequences</taxon>
        <taxon>metagenomes</taxon>
        <taxon>ecological metagenomes</taxon>
    </lineage>
</organism>
<accession>A0A382DE92</accession>
<gene>
    <name evidence="1" type="ORF">METZ01_LOCUS189196</name>
</gene>
<name>A0A382DE92_9ZZZZ</name>
<evidence type="ECO:0000313" key="1">
    <source>
        <dbReference type="EMBL" id="SVB36342.1"/>
    </source>
</evidence>
<dbReference type="EMBL" id="UINC01038805">
    <property type="protein sequence ID" value="SVB36342.1"/>
    <property type="molecule type" value="Genomic_DNA"/>
</dbReference>
<protein>
    <recommendedName>
        <fullName evidence="2">DUF2987 domain-containing protein</fullName>
    </recommendedName>
</protein>
<sequence>MKLNHCLETLSDGGIGLTRGVIIDRELIVRRLLLGFLLAIVGTQSAASEGREIEYEKINTLLSTVSQSKSPLIESQIKLEILSKEISYDEIKVWIVEDNQILNEIPVDLTNGTIKLPVFKEARAKQLALRLNQDKDSLVLNLNASIKSPSSTVMSYRDLFLIIEDFNNVTKKLAGAMYLFAPKMSSLKFRFDQPATIEIPANKKNYRYETDTDLVIEAKISSRLMKENPTVTFSVIPASIEPID</sequence>
<reference evidence="1" key="1">
    <citation type="submission" date="2018-05" db="EMBL/GenBank/DDBJ databases">
        <authorList>
            <person name="Lanie J.A."/>
            <person name="Ng W.-L."/>
            <person name="Kazmierczak K.M."/>
            <person name="Andrzejewski T.M."/>
            <person name="Davidsen T.M."/>
            <person name="Wayne K.J."/>
            <person name="Tettelin H."/>
            <person name="Glass J.I."/>
            <person name="Rusch D."/>
            <person name="Podicherti R."/>
            <person name="Tsui H.-C.T."/>
            <person name="Winkler M.E."/>
        </authorList>
    </citation>
    <scope>NUCLEOTIDE SEQUENCE</scope>
</reference>
<dbReference type="AlphaFoldDB" id="A0A382DE92"/>